<feature type="transmembrane region" description="Helical" evidence="4">
    <location>
        <begin position="12"/>
        <end position="31"/>
    </location>
</feature>
<dbReference type="GO" id="GO:0016020">
    <property type="term" value="C:membrane"/>
    <property type="evidence" value="ECO:0007669"/>
    <property type="project" value="InterPro"/>
</dbReference>
<evidence type="ECO:0000256" key="2">
    <source>
        <dbReference type="ARBA" id="ARBA00022989"/>
    </source>
</evidence>
<organism evidence="5 6">
    <name type="scientific">Macleaya cordata</name>
    <name type="common">Five-seeded plume-poppy</name>
    <name type="synonym">Bocconia cordata</name>
    <dbReference type="NCBI Taxonomy" id="56857"/>
    <lineage>
        <taxon>Eukaryota</taxon>
        <taxon>Viridiplantae</taxon>
        <taxon>Streptophyta</taxon>
        <taxon>Embryophyta</taxon>
        <taxon>Tracheophyta</taxon>
        <taxon>Spermatophyta</taxon>
        <taxon>Magnoliopsida</taxon>
        <taxon>Ranunculales</taxon>
        <taxon>Papaveraceae</taxon>
        <taxon>Papaveroideae</taxon>
        <taxon>Macleaya</taxon>
    </lineage>
</organism>
<keyword evidence="6" id="KW-1185">Reference proteome</keyword>
<evidence type="ECO:0008006" key="7">
    <source>
        <dbReference type="Google" id="ProtNLM"/>
    </source>
</evidence>
<dbReference type="AlphaFoldDB" id="A0A200R2B2"/>
<evidence type="ECO:0000313" key="5">
    <source>
        <dbReference type="EMBL" id="OVA16862.1"/>
    </source>
</evidence>
<dbReference type="InterPro" id="IPR030184">
    <property type="entry name" value="WAT1-related"/>
</dbReference>
<name>A0A200R2B2_MACCD</name>
<keyword evidence="2 4" id="KW-1133">Transmembrane helix</keyword>
<accession>A0A200R2B2</accession>
<evidence type="ECO:0000256" key="1">
    <source>
        <dbReference type="ARBA" id="ARBA00022692"/>
    </source>
</evidence>
<dbReference type="STRING" id="56857.A0A200R2B2"/>
<reference evidence="5 6" key="1">
    <citation type="journal article" date="2017" name="Mol. Plant">
        <title>The Genome of Medicinal Plant Macleaya cordata Provides New Insights into Benzylisoquinoline Alkaloids Metabolism.</title>
        <authorList>
            <person name="Liu X."/>
            <person name="Liu Y."/>
            <person name="Huang P."/>
            <person name="Ma Y."/>
            <person name="Qing Z."/>
            <person name="Tang Q."/>
            <person name="Cao H."/>
            <person name="Cheng P."/>
            <person name="Zheng Y."/>
            <person name="Yuan Z."/>
            <person name="Zhou Y."/>
            <person name="Liu J."/>
            <person name="Tang Z."/>
            <person name="Zhuo Y."/>
            <person name="Zhang Y."/>
            <person name="Yu L."/>
            <person name="Huang J."/>
            <person name="Yang P."/>
            <person name="Peng Q."/>
            <person name="Zhang J."/>
            <person name="Jiang W."/>
            <person name="Zhang Z."/>
            <person name="Lin K."/>
            <person name="Ro D.K."/>
            <person name="Chen X."/>
            <person name="Xiong X."/>
            <person name="Shang Y."/>
            <person name="Huang S."/>
            <person name="Zeng J."/>
        </authorList>
    </citation>
    <scope>NUCLEOTIDE SEQUENCE [LARGE SCALE GENOMIC DNA]</scope>
    <source>
        <strain evidence="6">cv. BLH2017</strain>
        <tissue evidence="5">Root</tissue>
    </source>
</reference>
<sequence>MEIVKLKTLSGSAKVMGVVLCMLGAITLALYKGPQLKPMVHHHPFAAHPSSSNSIGGEGHDDEQALFGSSSGETWIKGCFLMLISNILWGLWLVLQMIYVVRRTS</sequence>
<evidence type="ECO:0000313" key="6">
    <source>
        <dbReference type="Proteomes" id="UP000195402"/>
    </source>
</evidence>
<keyword evidence="3 4" id="KW-0472">Membrane</keyword>
<feature type="transmembrane region" description="Helical" evidence="4">
    <location>
        <begin position="75"/>
        <end position="101"/>
    </location>
</feature>
<evidence type="ECO:0000256" key="3">
    <source>
        <dbReference type="ARBA" id="ARBA00023136"/>
    </source>
</evidence>
<dbReference type="InParanoid" id="A0A200R2B2"/>
<keyword evidence="1 4" id="KW-0812">Transmembrane</keyword>
<dbReference type="EMBL" id="MVGT01000466">
    <property type="protein sequence ID" value="OVA16862.1"/>
    <property type="molecule type" value="Genomic_DNA"/>
</dbReference>
<evidence type="ECO:0000256" key="4">
    <source>
        <dbReference type="SAM" id="Phobius"/>
    </source>
</evidence>
<proteinExistence type="predicted"/>
<dbReference type="OrthoDB" id="691821at2759"/>
<comment type="caution">
    <text evidence="5">The sequence shown here is derived from an EMBL/GenBank/DDBJ whole genome shotgun (WGS) entry which is preliminary data.</text>
</comment>
<gene>
    <name evidence="5" type="ORF">BVC80_1231g5</name>
</gene>
<dbReference type="GO" id="GO:0022857">
    <property type="term" value="F:transmembrane transporter activity"/>
    <property type="evidence" value="ECO:0007669"/>
    <property type="project" value="InterPro"/>
</dbReference>
<dbReference type="PANTHER" id="PTHR31218">
    <property type="entry name" value="WAT1-RELATED PROTEIN"/>
    <property type="match status" value="1"/>
</dbReference>
<protein>
    <recommendedName>
        <fullName evidence="7">WAT1-related protein</fullName>
    </recommendedName>
</protein>
<dbReference type="Proteomes" id="UP000195402">
    <property type="component" value="Unassembled WGS sequence"/>
</dbReference>